<evidence type="ECO:0000256" key="2">
    <source>
        <dbReference type="ARBA" id="ARBA00022573"/>
    </source>
</evidence>
<proteinExistence type="predicted"/>
<keyword evidence="3 4" id="KW-0560">Oxidoreductase</keyword>
<dbReference type="EC" id="1.3.1.106" evidence="4"/>
<dbReference type="PANTHER" id="PTHR36925">
    <property type="entry name" value="COBALT-PRECORRIN-6A REDUCTASE"/>
    <property type="match status" value="1"/>
</dbReference>
<dbReference type="EMBL" id="JAEKJA010000014">
    <property type="protein sequence ID" value="MBJ3777312.1"/>
    <property type="molecule type" value="Genomic_DNA"/>
</dbReference>
<dbReference type="PROSITE" id="PS51014">
    <property type="entry name" value="COBK_CBIJ"/>
    <property type="match status" value="1"/>
</dbReference>
<dbReference type="Pfam" id="PF02571">
    <property type="entry name" value="CbiJ"/>
    <property type="match status" value="1"/>
</dbReference>
<dbReference type="GO" id="GO:0009236">
    <property type="term" value="P:cobalamin biosynthetic process"/>
    <property type="evidence" value="ECO:0007669"/>
    <property type="project" value="UniProtKB-KW"/>
</dbReference>
<accession>A0A934MEB7</accession>
<gene>
    <name evidence="4" type="ORF">JCR33_16510</name>
</gene>
<dbReference type="InterPro" id="IPR003723">
    <property type="entry name" value="Precorrin-6x_reduct"/>
</dbReference>
<keyword evidence="2" id="KW-0169">Cobalamin biosynthesis</keyword>
<dbReference type="Proteomes" id="UP000609531">
    <property type="component" value="Unassembled WGS sequence"/>
</dbReference>
<dbReference type="GO" id="GO:0016994">
    <property type="term" value="F:precorrin-6A reductase activity"/>
    <property type="evidence" value="ECO:0007669"/>
    <property type="project" value="InterPro"/>
</dbReference>
<dbReference type="NCBIfam" id="TIGR00715">
    <property type="entry name" value="precor6x_red"/>
    <property type="match status" value="1"/>
</dbReference>
<name>A0A934MEB7_9HYPH</name>
<dbReference type="NCBIfam" id="NF005968">
    <property type="entry name" value="PRK08057.1-2"/>
    <property type="match status" value="1"/>
</dbReference>
<keyword evidence="5" id="KW-1185">Reference proteome</keyword>
<evidence type="ECO:0000256" key="3">
    <source>
        <dbReference type="ARBA" id="ARBA00023002"/>
    </source>
</evidence>
<organism evidence="4 5">
    <name type="scientific">Acuticoccus mangrovi</name>
    <dbReference type="NCBI Taxonomy" id="2796142"/>
    <lineage>
        <taxon>Bacteria</taxon>
        <taxon>Pseudomonadati</taxon>
        <taxon>Pseudomonadota</taxon>
        <taxon>Alphaproteobacteria</taxon>
        <taxon>Hyphomicrobiales</taxon>
        <taxon>Amorphaceae</taxon>
        <taxon>Acuticoccus</taxon>
    </lineage>
</organism>
<evidence type="ECO:0000313" key="4">
    <source>
        <dbReference type="EMBL" id="MBJ3777312.1"/>
    </source>
</evidence>
<dbReference type="RefSeq" id="WP_198883216.1">
    <property type="nucleotide sequence ID" value="NZ_JAEKJA010000014.1"/>
</dbReference>
<evidence type="ECO:0000256" key="1">
    <source>
        <dbReference type="ARBA" id="ARBA00004953"/>
    </source>
</evidence>
<sequence>MSKLLILGGTEEARELAERLDERGADFTVSLAGRTSADYPGTVRRGGFGGEEALTAYLKAEEVEVLVDASHPFAATISPAAKRAARAAGVRYFRLERPPWRRALGDRWIDVRTLEEAAERIDEGSRVFLTVGAGGLAPFLARRDLELVARTIEVPDLGSRKDVVVIRERGPFDIEHERAIFDRFRFDAMVTKNAGGEATAAKLVAARERRLVVYMVQRPRGQPHANARDVDTMMRRLRHYL</sequence>
<dbReference type="PANTHER" id="PTHR36925:SF1">
    <property type="entry name" value="COBALT-PRECORRIN-6A REDUCTASE"/>
    <property type="match status" value="1"/>
</dbReference>
<comment type="caution">
    <text evidence="4">The sequence shown here is derived from an EMBL/GenBank/DDBJ whole genome shotgun (WGS) entry which is preliminary data.</text>
</comment>
<protein>
    <submittedName>
        <fullName evidence="4">Cobalt-precorrin-6A reductase</fullName>
        <ecNumber evidence="4">1.3.1.106</ecNumber>
    </submittedName>
</protein>
<evidence type="ECO:0000313" key="5">
    <source>
        <dbReference type="Proteomes" id="UP000609531"/>
    </source>
</evidence>
<comment type="pathway">
    <text evidence="1">Cofactor biosynthesis; adenosylcobalamin biosynthesis.</text>
</comment>
<dbReference type="AlphaFoldDB" id="A0A934MEB7"/>
<reference evidence="4" key="1">
    <citation type="submission" date="2020-12" db="EMBL/GenBank/DDBJ databases">
        <title>Bacterial taxonomy.</title>
        <authorList>
            <person name="Pan X."/>
        </authorList>
    </citation>
    <scope>NUCLEOTIDE SEQUENCE</scope>
    <source>
        <strain evidence="4">B2012</strain>
    </source>
</reference>